<reference evidence="1 2" key="1">
    <citation type="submission" date="2019-01" db="EMBL/GenBank/DDBJ databases">
        <title>Sequencing of cultivated peanut Arachis hypogaea provides insights into genome evolution and oil improvement.</title>
        <authorList>
            <person name="Chen X."/>
        </authorList>
    </citation>
    <scope>NUCLEOTIDE SEQUENCE [LARGE SCALE GENOMIC DNA]</scope>
    <source>
        <strain evidence="2">cv. Fuhuasheng</strain>
        <tissue evidence="1">Leaves</tissue>
    </source>
</reference>
<dbReference type="Proteomes" id="UP000289738">
    <property type="component" value="Chromosome A08"/>
</dbReference>
<comment type="caution">
    <text evidence="1">The sequence shown here is derived from an EMBL/GenBank/DDBJ whole genome shotgun (WGS) entry which is preliminary data.</text>
</comment>
<protein>
    <submittedName>
        <fullName evidence="1">Uncharacterized protein</fullName>
    </submittedName>
</protein>
<sequence>MDPIHKVFGLDRIADFVLMDAPNGSQDPEKTLDSQVKAFFDSAPPLQNMNDIFQKLNHFIQLNSLSSGK</sequence>
<name>A0A445BT87_ARAHY</name>
<dbReference type="EMBL" id="SDMP01000008">
    <property type="protein sequence ID" value="RYR41915.1"/>
    <property type="molecule type" value="Genomic_DNA"/>
</dbReference>
<evidence type="ECO:0000313" key="2">
    <source>
        <dbReference type="Proteomes" id="UP000289738"/>
    </source>
</evidence>
<accession>A0A445BT87</accession>
<dbReference type="AlphaFoldDB" id="A0A445BT87"/>
<organism evidence="1 2">
    <name type="scientific">Arachis hypogaea</name>
    <name type="common">Peanut</name>
    <dbReference type="NCBI Taxonomy" id="3818"/>
    <lineage>
        <taxon>Eukaryota</taxon>
        <taxon>Viridiplantae</taxon>
        <taxon>Streptophyta</taxon>
        <taxon>Embryophyta</taxon>
        <taxon>Tracheophyta</taxon>
        <taxon>Spermatophyta</taxon>
        <taxon>Magnoliopsida</taxon>
        <taxon>eudicotyledons</taxon>
        <taxon>Gunneridae</taxon>
        <taxon>Pentapetalae</taxon>
        <taxon>rosids</taxon>
        <taxon>fabids</taxon>
        <taxon>Fabales</taxon>
        <taxon>Fabaceae</taxon>
        <taxon>Papilionoideae</taxon>
        <taxon>50 kb inversion clade</taxon>
        <taxon>dalbergioids sensu lato</taxon>
        <taxon>Dalbergieae</taxon>
        <taxon>Pterocarpus clade</taxon>
        <taxon>Arachis</taxon>
    </lineage>
</organism>
<proteinExistence type="predicted"/>
<keyword evidence="2" id="KW-1185">Reference proteome</keyword>
<gene>
    <name evidence="1" type="ORF">Ahy_A08g038351</name>
</gene>
<evidence type="ECO:0000313" key="1">
    <source>
        <dbReference type="EMBL" id="RYR41915.1"/>
    </source>
</evidence>